<dbReference type="OrthoDB" id="7798282at2"/>
<feature type="compositionally biased region" description="Basic and acidic residues" evidence="1">
    <location>
        <begin position="196"/>
        <end position="207"/>
    </location>
</feature>
<evidence type="ECO:0008006" key="4">
    <source>
        <dbReference type="Google" id="ProtNLM"/>
    </source>
</evidence>
<accession>A0A4R2RSN0</accession>
<proteinExistence type="predicted"/>
<comment type="caution">
    <text evidence="2">The sequence shown here is derived from an EMBL/GenBank/DDBJ whole genome shotgun (WGS) entry which is preliminary data.</text>
</comment>
<feature type="compositionally biased region" description="Basic and acidic residues" evidence="1">
    <location>
        <begin position="556"/>
        <end position="571"/>
    </location>
</feature>
<feature type="region of interest" description="Disordered" evidence="1">
    <location>
        <begin position="675"/>
        <end position="696"/>
    </location>
</feature>
<protein>
    <recommendedName>
        <fullName evidence="4">Lipoprotein</fullName>
    </recommendedName>
</protein>
<reference evidence="2 3" key="1">
    <citation type="submission" date="2019-03" db="EMBL/GenBank/DDBJ databases">
        <title>Genomic Encyclopedia of Type Strains, Phase IV (KMG-IV): sequencing the most valuable type-strain genomes for metagenomic binning, comparative biology and taxonomic classification.</title>
        <authorList>
            <person name="Goeker M."/>
        </authorList>
    </citation>
    <scope>NUCLEOTIDE SEQUENCE [LARGE SCALE GENOMIC DNA]</scope>
    <source>
        <strain evidence="2 3">DSM 24766</strain>
    </source>
</reference>
<feature type="compositionally biased region" description="Basic and acidic residues" evidence="1">
    <location>
        <begin position="236"/>
        <end position="245"/>
    </location>
</feature>
<feature type="region of interest" description="Disordered" evidence="1">
    <location>
        <begin position="324"/>
        <end position="397"/>
    </location>
</feature>
<feature type="region of interest" description="Disordered" evidence="1">
    <location>
        <begin position="532"/>
        <end position="571"/>
    </location>
</feature>
<feature type="compositionally biased region" description="Low complexity" evidence="1">
    <location>
        <begin position="100"/>
        <end position="109"/>
    </location>
</feature>
<dbReference type="RefSeq" id="WP_132949867.1">
    <property type="nucleotide sequence ID" value="NZ_SLXU01000001.1"/>
</dbReference>
<name>A0A4R2RSN0_9RHOB</name>
<dbReference type="AlphaFoldDB" id="A0A4R2RSN0"/>
<dbReference type="PROSITE" id="PS51257">
    <property type="entry name" value="PROKAR_LIPOPROTEIN"/>
    <property type="match status" value="1"/>
</dbReference>
<feature type="compositionally biased region" description="Basic and acidic residues" evidence="1">
    <location>
        <begin position="272"/>
        <end position="287"/>
    </location>
</feature>
<organism evidence="2 3">
    <name type="scientific">Rhodovulum bhavnagarense</name>
    <dbReference type="NCBI Taxonomy" id="992286"/>
    <lineage>
        <taxon>Bacteria</taxon>
        <taxon>Pseudomonadati</taxon>
        <taxon>Pseudomonadota</taxon>
        <taxon>Alphaproteobacteria</taxon>
        <taxon>Rhodobacterales</taxon>
        <taxon>Paracoccaceae</taxon>
        <taxon>Rhodovulum</taxon>
    </lineage>
</organism>
<feature type="compositionally biased region" description="Basic and acidic residues" evidence="1">
    <location>
        <begin position="417"/>
        <end position="427"/>
    </location>
</feature>
<gene>
    <name evidence="2" type="ORF">EV663_101161</name>
</gene>
<keyword evidence="3" id="KW-1185">Reference proteome</keyword>
<feature type="compositionally biased region" description="Acidic residues" evidence="1">
    <location>
        <begin position="225"/>
        <end position="234"/>
    </location>
</feature>
<feature type="region of interest" description="Disordered" evidence="1">
    <location>
        <begin position="140"/>
        <end position="305"/>
    </location>
</feature>
<evidence type="ECO:0000313" key="2">
    <source>
        <dbReference type="EMBL" id="TCP62901.1"/>
    </source>
</evidence>
<feature type="region of interest" description="Disordered" evidence="1">
    <location>
        <begin position="81"/>
        <end position="128"/>
    </location>
</feature>
<evidence type="ECO:0000313" key="3">
    <source>
        <dbReference type="Proteomes" id="UP000295050"/>
    </source>
</evidence>
<dbReference type="EMBL" id="SLXU01000001">
    <property type="protein sequence ID" value="TCP62901.1"/>
    <property type="molecule type" value="Genomic_DNA"/>
</dbReference>
<evidence type="ECO:0000256" key="1">
    <source>
        <dbReference type="SAM" id="MobiDB-lite"/>
    </source>
</evidence>
<feature type="region of interest" description="Disordered" evidence="1">
    <location>
        <begin position="410"/>
        <end position="450"/>
    </location>
</feature>
<sequence>MVGTSKILTVSYGTFSCTLEGFDDSFGTMKAIAEYFRDLAADDRYFGAEPPTPDAEMLQRIAEREIRKRVDAHVGQDGIVLRPATLDAPRQVNPTPPAQTAPASAQRTAEQSDAPVMPEAQPAPADSVAAKLARIRAVVESARHSAPDSGAVHPATPAPRKPDPSPESGVAQPEAAPQGPEDDPILQNVQAALGHETTDTAGDRTARTDIPPEDMAETHEAAPDLSDDQPDQVEDAQSKDARDEAPAQNDMRLADTAEQTADPTRDEFDETVAQHDSAKTADRKDALDEIAQTAPGTATQAVSPRVSEITAAVEAAAGRARARILQIKHGTQDQDTTPEGAAAQNAFSEDAASADGTTQETKPAETETETETETEIIDALADALSESDADDARLPDALEAELQAELAAAAREAVATRTDDSKADIREKGHRATVAESGETTKAAAPQRDAALRLKGAELDTQDGMLRRLVDETNTKLEGPDQKRRLAAIAHLKAAVTATVADRKLEPVPDKGAEAERQRHPYREVLAKVVRGTTAPRTPRPDRREPLAPLMLVSEQRVDRPETLPGDEPRAVRPRRVARVEDLASSGDSTPDNLFAAEQSFTQFVQSRGAASPQTVVEAACAYLTEIEQLADFSRPQVMRLAMAELGETVLREDLLRAFGTMLRSGRLRKIDKGRFTLDGGTGEDDDFDKETLRQA</sequence>
<feature type="compositionally biased region" description="Acidic residues" evidence="1">
    <location>
        <begin position="366"/>
        <end position="376"/>
    </location>
</feature>
<dbReference type="Proteomes" id="UP000295050">
    <property type="component" value="Unassembled WGS sequence"/>
</dbReference>